<dbReference type="InterPro" id="IPR036653">
    <property type="entry name" value="CinA-like_C"/>
</dbReference>
<gene>
    <name evidence="2" type="ORF">AAE021_09535</name>
</gene>
<protein>
    <submittedName>
        <fullName evidence="2">CinA family protein</fullName>
    </submittedName>
</protein>
<evidence type="ECO:0000313" key="2">
    <source>
        <dbReference type="EMBL" id="WZP17773.1"/>
    </source>
</evidence>
<dbReference type="Pfam" id="PF02464">
    <property type="entry name" value="CinA"/>
    <property type="match status" value="1"/>
</dbReference>
<keyword evidence="3" id="KW-1185">Reference proteome</keyword>
<name>A0ABZ2ZZX8_9MICC</name>
<feature type="domain" description="CinA C-terminal" evidence="1">
    <location>
        <begin position="2"/>
        <end position="137"/>
    </location>
</feature>
<dbReference type="InterPro" id="IPR008136">
    <property type="entry name" value="CinA_C"/>
</dbReference>
<dbReference type="Proteomes" id="UP001448858">
    <property type="component" value="Chromosome"/>
</dbReference>
<evidence type="ECO:0000259" key="1">
    <source>
        <dbReference type="Pfam" id="PF02464"/>
    </source>
</evidence>
<dbReference type="EMBL" id="CP151657">
    <property type="protein sequence ID" value="WZP17773.1"/>
    <property type="molecule type" value="Genomic_DNA"/>
</dbReference>
<dbReference type="Gene3D" id="3.90.950.20">
    <property type="entry name" value="CinA-like"/>
    <property type="match status" value="1"/>
</dbReference>
<proteinExistence type="predicted"/>
<accession>A0ABZ2ZZX8</accession>
<dbReference type="NCBIfam" id="TIGR00199">
    <property type="entry name" value="PncC_domain"/>
    <property type="match status" value="1"/>
</dbReference>
<organism evidence="2 3">
    <name type="scientific">Arthrobacter citreus</name>
    <dbReference type="NCBI Taxonomy" id="1670"/>
    <lineage>
        <taxon>Bacteria</taxon>
        <taxon>Bacillati</taxon>
        <taxon>Actinomycetota</taxon>
        <taxon>Actinomycetes</taxon>
        <taxon>Micrococcales</taxon>
        <taxon>Micrococcaceae</taxon>
        <taxon>Arthrobacter</taxon>
    </lineage>
</organism>
<evidence type="ECO:0000313" key="3">
    <source>
        <dbReference type="Proteomes" id="UP001448858"/>
    </source>
</evidence>
<dbReference type="SUPFAM" id="SSF142433">
    <property type="entry name" value="CinA-like"/>
    <property type="match status" value="1"/>
</dbReference>
<sequence length="142" mass="13955">MTLATAESLTAGLVAAGLGAVPGASAVLLGGVIAYANIVKKNVLGVDGGLLATAGSVDAEVARQMAAGARRVLGADIGVATTGAAGPEPHDGKPVGCVFIAVAAPDHTLVREFSFSGDRAAIRGQACDEALILLARVLADRP</sequence>
<reference evidence="2 3" key="1">
    <citation type="submission" date="2024-04" db="EMBL/GenBank/DDBJ databases">
        <title>Arthrobacter sp. from Plains bison fecal sample.</title>
        <authorList>
            <person name="Ruzzini A."/>
        </authorList>
    </citation>
    <scope>NUCLEOTIDE SEQUENCE [LARGE SCALE GENOMIC DNA]</scope>
    <source>
        <strain evidence="2 3">EINP1</strain>
    </source>
</reference>